<name>A0A2K4ZG96_9FIRM</name>
<dbReference type="GO" id="GO:0016757">
    <property type="term" value="F:glycosyltransferase activity"/>
    <property type="evidence" value="ECO:0007669"/>
    <property type="project" value="UniProtKB-KW"/>
</dbReference>
<dbReference type="InterPro" id="IPR001173">
    <property type="entry name" value="Glyco_trans_2-like"/>
</dbReference>
<gene>
    <name evidence="4" type="primary">epsJ_9</name>
    <name evidence="4" type="ORF">AMURIS_02183</name>
</gene>
<dbReference type="Proteomes" id="UP000236311">
    <property type="component" value="Unassembled WGS sequence"/>
</dbReference>
<dbReference type="Gene3D" id="3.40.50.720">
    <property type="entry name" value="NAD(P)-binding Rossmann-like Domain"/>
    <property type="match status" value="1"/>
</dbReference>
<sequence length="400" mass="46235">MGITTIIHVVEGEILSNKKISIIVPIYNIQQYLDKCISSIIAQSYKNLEIILVDDGSTDNSGKICDRFAAYDNRIKVIHKDNGGLVSARKEGIKAAEGEYIGFVDGDDYIEREMYEMLAHYIEEMQVDFIHSGYFKNDGQKFSVKTKKKYILNNRKSRENIIKKMILDPTDSEAVSSSIWSKLFKKEFLGSAYMGMQDKLSYGEDLWCICSCIMRCDSFGTVPEAWYHYMKRETSICNERNLDNIQRETELYKSLGKLFEDYELYRALKAELEHFYLRNLLICMRQLTNTVCPVYQYPIIDELAGKKILLYGMGEVGQDYYTQLRRDMRCTLMAVSDRCAEKYKCDFMKVIEADEITVCDCDVIVVAVLREETARMIADELAAKGIGREKIVWRQPKLVV</sequence>
<reference evidence="4 5" key="1">
    <citation type="submission" date="2018-01" db="EMBL/GenBank/DDBJ databases">
        <authorList>
            <person name="Gaut B.S."/>
            <person name="Morton B.R."/>
            <person name="Clegg M.T."/>
            <person name="Duvall M.R."/>
        </authorList>
    </citation>
    <scope>NUCLEOTIDE SEQUENCE [LARGE SCALE GENOMIC DNA]</scope>
    <source>
        <strain evidence="4">GP69</strain>
    </source>
</reference>
<evidence type="ECO:0000259" key="3">
    <source>
        <dbReference type="Pfam" id="PF00535"/>
    </source>
</evidence>
<protein>
    <submittedName>
        <fullName evidence="4">Putative glycosyltransferase EpsJ</fullName>
        <ecNumber evidence="4">2.4.-.-</ecNumber>
    </submittedName>
</protein>
<dbReference type="InterPro" id="IPR036291">
    <property type="entry name" value="NAD(P)-bd_dom_sf"/>
</dbReference>
<dbReference type="Gene3D" id="3.90.550.10">
    <property type="entry name" value="Spore Coat Polysaccharide Biosynthesis Protein SpsA, Chain A"/>
    <property type="match status" value="1"/>
</dbReference>
<proteinExistence type="predicted"/>
<dbReference type="Pfam" id="PF00535">
    <property type="entry name" value="Glycos_transf_2"/>
    <property type="match status" value="1"/>
</dbReference>
<feature type="domain" description="Glycosyltransferase 2-like" evidence="3">
    <location>
        <begin position="21"/>
        <end position="155"/>
    </location>
</feature>
<dbReference type="EC" id="2.4.-.-" evidence="4"/>
<evidence type="ECO:0000313" key="4">
    <source>
        <dbReference type="EMBL" id="SOY29462.1"/>
    </source>
</evidence>
<evidence type="ECO:0000256" key="2">
    <source>
        <dbReference type="ARBA" id="ARBA00022679"/>
    </source>
</evidence>
<keyword evidence="2 4" id="KW-0808">Transferase</keyword>
<dbReference type="InterPro" id="IPR029044">
    <property type="entry name" value="Nucleotide-diphossugar_trans"/>
</dbReference>
<dbReference type="CDD" id="cd00761">
    <property type="entry name" value="Glyco_tranf_GTA_type"/>
    <property type="match status" value="1"/>
</dbReference>
<evidence type="ECO:0000256" key="1">
    <source>
        <dbReference type="ARBA" id="ARBA00022676"/>
    </source>
</evidence>
<dbReference type="AlphaFoldDB" id="A0A2K4ZG96"/>
<dbReference type="SUPFAM" id="SSF53448">
    <property type="entry name" value="Nucleotide-diphospho-sugar transferases"/>
    <property type="match status" value="1"/>
</dbReference>
<keyword evidence="5" id="KW-1185">Reference proteome</keyword>
<dbReference type="PANTHER" id="PTHR22916:SF51">
    <property type="entry name" value="GLYCOSYLTRANSFERASE EPSH-RELATED"/>
    <property type="match status" value="1"/>
</dbReference>
<dbReference type="SUPFAM" id="SSF51735">
    <property type="entry name" value="NAD(P)-binding Rossmann-fold domains"/>
    <property type="match status" value="1"/>
</dbReference>
<accession>A0A2K4ZG96</accession>
<dbReference type="EMBL" id="OFSM01000010">
    <property type="protein sequence ID" value="SOY29462.1"/>
    <property type="molecule type" value="Genomic_DNA"/>
</dbReference>
<dbReference type="PANTHER" id="PTHR22916">
    <property type="entry name" value="GLYCOSYLTRANSFERASE"/>
    <property type="match status" value="1"/>
</dbReference>
<keyword evidence="1 4" id="KW-0328">Glycosyltransferase</keyword>
<evidence type="ECO:0000313" key="5">
    <source>
        <dbReference type="Proteomes" id="UP000236311"/>
    </source>
</evidence>
<dbReference type="OrthoDB" id="3189257at2"/>
<organism evidence="4 5">
    <name type="scientific">Acetatifactor muris</name>
    <dbReference type="NCBI Taxonomy" id="879566"/>
    <lineage>
        <taxon>Bacteria</taxon>
        <taxon>Bacillati</taxon>
        <taxon>Bacillota</taxon>
        <taxon>Clostridia</taxon>
        <taxon>Lachnospirales</taxon>
        <taxon>Lachnospiraceae</taxon>
        <taxon>Acetatifactor</taxon>
    </lineage>
</organism>